<dbReference type="EMBL" id="MU007081">
    <property type="protein sequence ID" value="KAF2423509.1"/>
    <property type="molecule type" value="Genomic_DNA"/>
</dbReference>
<evidence type="ECO:0000256" key="10">
    <source>
        <dbReference type="PIRSR" id="PIRSR611150-2"/>
    </source>
</evidence>
<evidence type="ECO:0000256" key="6">
    <source>
        <dbReference type="ARBA" id="ARBA00022729"/>
    </source>
</evidence>
<feature type="disulfide bond" evidence="10">
    <location>
        <begin position="21"/>
        <end position="100"/>
    </location>
</feature>
<name>A0A9P4NIT4_9PEZI</name>
<dbReference type="SMART" id="SM01110">
    <property type="entry name" value="Cutinase"/>
    <property type="match status" value="1"/>
</dbReference>
<dbReference type="Proteomes" id="UP000800235">
    <property type="component" value="Unassembled WGS sequence"/>
</dbReference>
<dbReference type="EC" id="3.1.1.74" evidence="3 11"/>
<dbReference type="PROSITE" id="PS00155">
    <property type="entry name" value="CUTINASE_1"/>
    <property type="match status" value="1"/>
</dbReference>
<feature type="non-terminal residue" evidence="12">
    <location>
        <position position="141"/>
    </location>
</feature>
<dbReference type="PANTHER" id="PTHR48250">
    <property type="entry name" value="CUTINASE 2-RELATED"/>
    <property type="match status" value="1"/>
</dbReference>
<dbReference type="PRINTS" id="PR00129">
    <property type="entry name" value="CUTINASE"/>
</dbReference>
<dbReference type="GO" id="GO:0005576">
    <property type="term" value="C:extracellular region"/>
    <property type="evidence" value="ECO:0007669"/>
    <property type="project" value="UniProtKB-SubCell"/>
</dbReference>
<evidence type="ECO:0000313" key="12">
    <source>
        <dbReference type="EMBL" id="KAF2423509.1"/>
    </source>
</evidence>
<keyword evidence="4 11" id="KW-0719">Serine esterase</keyword>
<keyword evidence="13" id="KW-1185">Reference proteome</keyword>
<keyword evidence="7 11" id="KW-0378">Hydrolase</keyword>
<comment type="similarity">
    <text evidence="2 11">Belongs to the cutinase family.</text>
</comment>
<dbReference type="Gene3D" id="3.40.50.1820">
    <property type="entry name" value="alpha/beta hydrolase"/>
    <property type="match status" value="1"/>
</dbReference>
<protein>
    <recommendedName>
        <fullName evidence="3 11">Cutinase</fullName>
        <ecNumber evidence="3 11">3.1.1.74</ecNumber>
    </recommendedName>
</protein>
<comment type="catalytic activity">
    <reaction evidence="9 11">
        <text>cutin + H2O = cutin monomers.</text>
        <dbReference type="EC" id="3.1.1.74"/>
    </reaction>
</comment>
<proteinExistence type="inferred from homology"/>
<evidence type="ECO:0000256" key="2">
    <source>
        <dbReference type="ARBA" id="ARBA00007534"/>
    </source>
</evidence>
<dbReference type="PANTHER" id="PTHR48250:SF3">
    <property type="entry name" value="CUTINASE 1-RELATED"/>
    <property type="match status" value="1"/>
</dbReference>
<feature type="non-terminal residue" evidence="12">
    <location>
        <position position="1"/>
    </location>
</feature>
<evidence type="ECO:0000256" key="8">
    <source>
        <dbReference type="ARBA" id="ARBA00023157"/>
    </source>
</evidence>
<keyword evidence="8 10" id="KW-1015">Disulfide bond</keyword>
<dbReference type="SUPFAM" id="SSF53474">
    <property type="entry name" value="alpha/beta-Hydrolases"/>
    <property type="match status" value="1"/>
</dbReference>
<evidence type="ECO:0000256" key="11">
    <source>
        <dbReference type="RuleBase" id="RU361263"/>
    </source>
</evidence>
<dbReference type="InterPro" id="IPR000675">
    <property type="entry name" value="Cutinase/axe"/>
</dbReference>
<dbReference type="GO" id="GO:0050525">
    <property type="term" value="F:cutinase activity"/>
    <property type="evidence" value="ECO:0007669"/>
    <property type="project" value="UniProtKB-UniRule"/>
</dbReference>
<gene>
    <name evidence="12" type="ORF">EJ08DRAFT_550675</name>
</gene>
<comment type="caution">
    <text evidence="12">The sequence shown here is derived from an EMBL/GenBank/DDBJ whole genome shotgun (WGS) entry which is preliminary data.</text>
</comment>
<evidence type="ECO:0000256" key="9">
    <source>
        <dbReference type="ARBA" id="ARBA00034045"/>
    </source>
</evidence>
<keyword evidence="6" id="KW-0732">Signal</keyword>
<dbReference type="Pfam" id="PF01083">
    <property type="entry name" value="Cutinase"/>
    <property type="match status" value="1"/>
</dbReference>
<evidence type="ECO:0000313" key="13">
    <source>
        <dbReference type="Proteomes" id="UP000800235"/>
    </source>
</evidence>
<reference evidence="12" key="1">
    <citation type="journal article" date="2020" name="Stud. Mycol.">
        <title>101 Dothideomycetes genomes: a test case for predicting lifestyles and emergence of pathogens.</title>
        <authorList>
            <person name="Haridas S."/>
            <person name="Albert R."/>
            <person name="Binder M."/>
            <person name="Bloem J."/>
            <person name="Labutti K."/>
            <person name="Salamov A."/>
            <person name="Andreopoulos B."/>
            <person name="Baker S."/>
            <person name="Barry K."/>
            <person name="Bills G."/>
            <person name="Bluhm B."/>
            <person name="Cannon C."/>
            <person name="Castanera R."/>
            <person name="Culley D."/>
            <person name="Daum C."/>
            <person name="Ezra D."/>
            <person name="Gonzalez J."/>
            <person name="Henrissat B."/>
            <person name="Kuo A."/>
            <person name="Liang C."/>
            <person name="Lipzen A."/>
            <person name="Lutzoni F."/>
            <person name="Magnuson J."/>
            <person name="Mondo S."/>
            <person name="Nolan M."/>
            <person name="Ohm R."/>
            <person name="Pangilinan J."/>
            <person name="Park H.-J."/>
            <person name="Ramirez L."/>
            <person name="Alfaro M."/>
            <person name="Sun H."/>
            <person name="Tritt A."/>
            <person name="Yoshinaga Y."/>
            <person name="Zwiers L.-H."/>
            <person name="Turgeon B."/>
            <person name="Goodwin S."/>
            <person name="Spatafora J."/>
            <person name="Crous P."/>
            <person name="Grigoriev I."/>
        </authorList>
    </citation>
    <scope>NUCLEOTIDE SEQUENCE</scope>
    <source>
        <strain evidence="12">CBS 130266</strain>
    </source>
</reference>
<evidence type="ECO:0000256" key="7">
    <source>
        <dbReference type="ARBA" id="ARBA00022801"/>
    </source>
</evidence>
<comment type="subcellular location">
    <subcellularLocation>
        <location evidence="1 11">Secreted</location>
    </subcellularLocation>
</comment>
<comment type="function">
    <text evidence="11">Catalyzes the hydrolysis of complex carboxylic polyesters found in the cell wall of plants. Degrades cutin, a macromolecule that forms the structure of the plant cuticle.</text>
</comment>
<dbReference type="InterPro" id="IPR029058">
    <property type="entry name" value="AB_hydrolase_fold"/>
</dbReference>
<dbReference type="GO" id="GO:0016052">
    <property type="term" value="P:carbohydrate catabolic process"/>
    <property type="evidence" value="ECO:0007669"/>
    <property type="project" value="TreeGrafter"/>
</dbReference>
<keyword evidence="5 11" id="KW-0964">Secreted</keyword>
<organism evidence="12 13">
    <name type="scientific">Tothia fuscella</name>
    <dbReference type="NCBI Taxonomy" id="1048955"/>
    <lineage>
        <taxon>Eukaryota</taxon>
        <taxon>Fungi</taxon>
        <taxon>Dikarya</taxon>
        <taxon>Ascomycota</taxon>
        <taxon>Pezizomycotina</taxon>
        <taxon>Dothideomycetes</taxon>
        <taxon>Pleosporomycetidae</taxon>
        <taxon>Venturiales</taxon>
        <taxon>Cylindrosympodiaceae</taxon>
        <taxon>Tothia</taxon>
    </lineage>
</organism>
<sequence length="141" mass="14513">PIDLMGGGMTSSDIKNGNFDCKKAALIFARGTGEPGNMGYVVGPGLGSSLKKAMNGDVLLQGADYSNIWMFANADFNLANFSGGGAKEMVTVVQTVMKKCPDTKIVLGGYSQGAMQVHQALASLGPDAAKIAAAVTFGDPY</sequence>
<dbReference type="OrthoDB" id="2975078at2759"/>
<evidence type="ECO:0000256" key="1">
    <source>
        <dbReference type="ARBA" id="ARBA00004613"/>
    </source>
</evidence>
<accession>A0A9P4NIT4</accession>
<dbReference type="AlphaFoldDB" id="A0A9P4NIT4"/>
<evidence type="ECO:0000256" key="4">
    <source>
        <dbReference type="ARBA" id="ARBA00022487"/>
    </source>
</evidence>
<evidence type="ECO:0000256" key="5">
    <source>
        <dbReference type="ARBA" id="ARBA00022525"/>
    </source>
</evidence>
<evidence type="ECO:0000256" key="3">
    <source>
        <dbReference type="ARBA" id="ARBA00013095"/>
    </source>
</evidence>
<dbReference type="InterPro" id="IPR011150">
    <property type="entry name" value="Cutinase_monf"/>
</dbReference>
<dbReference type="InterPro" id="IPR043580">
    <property type="entry name" value="CUTINASE_1"/>
</dbReference>